<dbReference type="GO" id="GO:0016020">
    <property type="term" value="C:membrane"/>
    <property type="evidence" value="ECO:0007669"/>
    <property type="project" value="UniProtKB-SubCell"/>
</dbReference>
<feature type="region of interest" description="Disordered" evidence="5">
    <location>
        <begin position="78"/>
        <end position="116"/>
    </location>
</feature>
<organism evidence="7 8">
    <name type="scientific">Mortierella polycephala</name>
    <dbReference type="NCBI Taxonomy" id="41804"/>
    <lineage>
        <taxon>Eukaryota</taxon>
        <taxon>Fungi</taxon>
        <taxon>Fungi incertae sedis</taxon>
        <taxon>Mucoromycota</taxon>
        <taxon>Mortierellomycotina</taxon>
        <taxon>Mortierellomycetes</taxon>
        <taxon>Mortierellales</taxon>
        <taxon>Mortierellaceae</taxon>
        <taxon>Mortierella</taxon>
    </lineage>
</organism>
<keyword evidence="4 6" id="KW-0472">Membrane</keyword>
<sequence length="521" mass="57609">MWPLDDFPEINVHSYIGVIIAIAGNILISIALNVQKYAHNQLQPGANTDAKLHHTNPTYVVEDELFDNNRDALRYQSNRSTDNSHAVAHNFPSSLNSSRRSSIQTHHRNYETDASDHSETVAIPPRIITDDDISNDPTSNMDYLYSKAWWAGMTLMILGECGNFLAYGYAQASIIAPLGTVALVSNVILAPLMLREPFRKRDLLGIVIAIIGTVVVVVNSKENDIKLTPEAVITALLQTQFILYFIVCCILVAVLASLSDTIGSEYIFIDLSIVAIFGGYTVLATKGVSSLLSLSFYKMFKYPIAYLLVFVLVTTAVGQIKYLNKSLQRFDSTQVIPTQFVLFTTSAIVGSAIMYNDFNEMDFNKGLHFLTGCCMTFLGVYFITSHRDKDGPIIPTTNTDWSLAQQHQHAPVSQRTSFDMHSTNRTLYPQERNRSELLMEQSRTPPQNIAYITPSRSATVAESFGQNASVPLLGTSLKQSAPGSREQGITAKMQNALAAVGSRHTSRLGLASHGKLWSPKR</sequence>
<evidence type="ECO:0008006" key="9">
    <source>
        <dbReference type="Google" id="ProtNLM"/>
    </source>
</evidence>
<evidence type="ECO:0000256" key="6">
    <source>
        <dbReference type="SAM" id="Phobius"/>
    </source>
</evidence>
<comment type="caution">
    <text evidence="7">The sequence shown here is derived from an EMBL/GenBank/DDBJ whole genome shotgun (WGS) entry which is preliminary data.</text>
</comment>
<dbReference type="SUPFAM" id="SSF103481">
    <property type="entry name" value="Multidrug resistance efflux transporter EmrE"/>
    <property type="match status" value="1"/>
</dbReference>
<evidence type="ECO:0000313" key="7">
    <source>
        <dbReference type="EMBL" id="KAG0263181.1"/>
    </source>
</evidence>
<evidence type="ECO:0000256" key="1">
    <source>
        <dbReference type="ARBA" id="ARBA00004141"/>
    </source>
</evidence>
<dbReference type="PANTHER" id="PTHR12570">
    <property type="match status" value="1"/>
</dbReference>
<feature type="transmembrane region" description="Helical" evidence="6">
    <location>
        <begin position="304"/>
        <end position="323"/>
    </location>
</feature>
<feature type="transmembrane region" description="Helical" evidence="6">
    <location>
        <begin position="367"/>
        <end position="384"/>
    </location>
</feature>
<feature type="transmembrane region" description="Helical" evidence="6">
    <location>
        <begin position="335"/>
        <end position="355"/>
    </location>
</feature>
<evidence type="ECO:0000256" key="2">
    <source>
        <dbReference type="ARBA" id="ARBA00022692"/>
    </source>
</evidence>
<keyword evidence="2 6" id="KW-0812">Transmembrane</keyword>
<dbReference type="AlphaFoldDB" id="A0A9P6Q9W2"/>
<dbReference type="GO" id="GO:0015095">
    <property type="term" value="F:magnesium ion transmembrane transporter activity"/>
    <property type="evidence" value="ECO:0007669"/>
    <property type="project" value="InterPro"/>
</dbReference>
<dbReference type="EMBL" id="JAAAJA010000080">
    <property type="protein sequence ID" value="KAG0263181.1"/>
    <property type="molecule type" value="Genomic_DNA"/>
</dbReference>
<feature type="compositionally biased region" description="Low complexity" evidence="5">
    <location>
        <begin position="93"/>
        <end position="102"/>
    </location>
</feature>
<feature type="transmembrane region" description="Helical" evidence="6">
    <location>
        <begin position="203"/>
        <end position="221"/>
    </location>
</feature>
<name>A0A9P6Q9W2_9FUNG</name>
<keyword evidence="8" id="KW-1185">Reference proteome</keyword>
<dbReference type="OrthoDB" id="165382at2759"/>
<evidence type="ECO:0000256" key="3">
    <source>
        <dbReference type="ARBA" id="ARBA00022989"/>
    </source>
</evidence>
<dbReference type="InterPro" id="IPR008521">
    <property type="entry name" value="Mg_trans_NIPA"/>
</dbReference>
<gene>
    <name evidence="7" type="ORF">BG011_009184</name>
</gene>
<feature type="transmembrane region" description="Helical" evidence="6">
    <location>
        <begin position="174"/>
        <end position="194"/>
    </location>
</feature>
<feature type="transmembrane region" description="Helical" evidence="6">
    <location>
        <begin position="12"/>
        <end position="34"/>
    </location>
</feature>
<dbReference type="InterPro" id="IPR037185">
    <property type="entry name" value="EmrE-like"/>
</dbReference>
<evidence type="ECO:0000256" key="4">
    <source>
        <dbReference type="ARBA" id="ARBA00023136"/>
    </source>
</evidence>
<reference evidence="7" key="1">
    <citation type="journal article" date="2020" name="Fungal Divers.">
        <title>Resolving the Mortierellaceae phylogeny through synthesis of multi-gene phylogenetics and phylogenomics.</title>
        <authorList>
            <person name="Vandepol N."/>
            <person name="Liber J."/>
            <person name="Desiro A."/>
            <person name="Na H."/>
            <person name="Kennedy M."/>
            <person name="Barry K."/>
            <person name="Grigoriev I.V."/>
            <person name="Miller A.N."/>
            <person name="O'Donnell K."/>
            <person name="Stajich J.E."/>
            <person name="Bonito G."/>
        </authorList>
    </citation>
    <scope>NUCLEOTIDE SEQUENCE</scope>
    <source>
        <strain evidence="7">KOD948</strain>
    </source>
</reference>
<evidence type="ECO:0000256" key="5">
    <source>
        <dbReference type="SAM" id="MobiDB-lite"/>
    </source>
</evidence>
<accession>A0A9P6Q9W2</accession>
<dbReference type="PANTHER" id="PTHR12570:SF65">
    <property type="entry name" value="MAGNESIUM TRANSPORTER NIPA9-RELATED"/>
    <property type="match status" value="1"/>
</dbReference>
<proteinExistence type="predicted"/>
<feature type="transmembrane region" description="Helical" evidence="6">
    <location>
        <begin position="241"/>
        <end position="259"/>
    </location>
</feature>
<keyword evidence="3 6" id="KW-1133">Transmembrane helix</keyword>
<dbReference type="Pfam" id="PF05653">
    <property type="entry name" value="Mg_trans_NIPA"/>
    <property type="match status" value="1"/>
</dbReference>
<comment type="subcellular location">
    <subcellularLocation>
        <location evidence="1">Membrane</location>
        <topology evidence="1">Multi-pass membrane protein</topology>
    </subcellularLocation>
</comment>
<protein>
    <recommendedName>
        <fullName evidence="9">DUF803-domain-containing protein</fullName>
    </recommendedName>
</protein>
<feature type="transmembrane region" description="Helical" evidence="6">
    <location>
        <begin position="266"/>
        <end position="284"/>
    </location>
</feature>
<dbReference type="Proteomes" id="UP000726737">
    <property type="component" value="Unassembled WGS sequence"/>
</dbReference>
<evidence type="ECO:0000313" key="8">
    <source>
        <dbReference type="Proteomes" id="UP000726737"/>
    </source>
</evidence>